<comment type="cofactor">
    <cofactor evidence="1">
        <name>Fe cation</name>
        <dbReference type="ChEBI" id="CHEBI:24875"/>
    </cofactor>
</comment>
<evidence type="ECO:0000256" key="3">
    <source>
        <dbReference type="ARBA" id="ARBA00023002"/>
    </source>
</evidence>
<dbReference type="PANTHER" id="PTHR11496:SF102">
    <property type="entry name" value="ALCOHOL DEHYDROGENASE 4"/>
    <property type="match status" value="1"/>
</dbReference>
<comment type="similarity">
    <text evidence="2">Belongs to the iron-containing alcohol dehydrogenase family.</text>
</comment>
<evidence type="ECO:0000259" key="5">
    <source>
        <dbReference type="Pfam" id="PF00465"/>
    </source>
</evidence>
<dbReference type="EC" id="1.1.1.-" evidence="7"/>
<keyword evidence="3 7" id="KW-0560">Oxidoreductase</keyword>
<dbReference type="Pfam" id="PF00465">
    <property type="entry name" value="Fe-ADH"/>
    <property type="match status" value="1"/>
</dbReference>
<proteinExistence type="inferred from homology"/>
<organism evidence="7 8">
    <name type="scientific">Franzmannia qiaohouensis</name>
    <dbReference type="NCBI Taxonomy" id="1329370"/>
    <lineage>
        <taxon>Bacteria</taxon>
        <taxon>Pseudomonadati</taxon>
        <taxon>Pseudomonadota</taxon>
        <taxon>Gammaproteobacteria</taxon>
        <taxon>Oceanospirillales</taxon>
        <taxon>Halomonadaceae</taxon>
        <taxon>Franzmannia</taxon>
    </lineage>
</organism>
<dbReference type="Proteomes" id="UP001251374">
    <property type="component" value="Unassembled WGS sequence"/>
</dbReference>
<keyword evidence="4" id="KW-0520">NAD</keyword>
<dbReference type="SUPFAM" id="SSF56796">
    <property type="entry name" value="Dehydroquinate synthase-like"/>
    <property type="match status" value="1"/>
</dbReference>
<protein>
    <submittedName>
        <fullName evidence="7">Iron-containing alcohol dehydrogenase</fullName>
        <ecNumber evidence="7">1.1.1.-</ecNumber>
    </submittedName>
</protein>
<dbReference type="EMBL" id="JARWAM010000014">
    <property type="protein sequence ID" value="MDR5907127.1"/>
    <property type="molecule type" value="Genomic_DNA"/>
</dbReference>
<dbReference type="CDD" id="cd08551">
    <property type="entry name" value="Fe-ADH"/>
    <property type="match status" value="1"/>
</dbReference>
<evidence type="ECO:0000313" key="8">
    <source>
        <dbReference type="Proteomes" id="UP001251374"/>
    </source>
</evidence>
<dbReference type="InterPro" id="IPR039697">
    <property type="entry name" value="Alcohol_dehydrogenase_Fe"/>
</dbReference>
<accession>A0ABU1HI23</accession>
<evidence type="ECO:0000256" key="1">
    <source>
        <dbReference type="ARBA" id="ARBA00001962"/>
    </source>
</evidence>
<keyword evidence="8" id="KW-1185">Reference proteome</keyword>
<dbReference type="InterPro" id="IPR056798">
    <property type="entry name" value="ADH_Fe_C"/>
</dbReference>
<dbReference type="RefSeq" id="WP_309724256.1">
    <property type="nucleotide sequence ID" value="NZ_JARWAM010000014.1"/>
</dbReference>
<sequence>MNYHRPFSFEMPTKIEFGIGLTRRLGEFVESLGGSKALVITDPGLIAAGVVERVTSALSQHGIEPIVFSEVESEPDARGVEASVELFRESGCDVIVAVGGGSALDTGKAVSAMLTNPGHIRDYAGLGVVKKHGAPFVAIPTTAGTGSESTIWSVISEKDKGLKYGVGSPLIVPDVALCDPELTVSLPPRITAVTGIDALGHALESYVNKATQPVSEALSEKAIMLIGRSLRTAVFAGDTVTARADMLLASSLAAMAFNPTRLGLAHALAMPLGSQAKIPHADVISILLPPVMRFNVVANQEKFARIAELFGEQVNHLSLHDAAETGVRSVERLIRDVGAPDSLSDYGVREEDLEALAEEGLQSGNVPVNPRVTTAKDLVAIMRECL</sequence>
<evidence type="ECO:0000313" key="7">
    <source>
        <dbReference type="EMBL" id="MDR5907127.1"/>
    </source>
</evidence>
<dbReference type="GO" id="GO:0016491">
    <property type="term" value="F:oxidoreductase activity"/>
    <property type="evidence" value="ECO:0007669"/>
    <property type="project" value="UniProtKB-KW"/>
</dbReference>
<feature type="domain" description="Fe-containing alcohol dehydrogenase-like C-terminal" evidence="6">
    <location>
        <begin position="191"/>
        <end position="384"/>
    </location>
</feature>
<evidence type="ECO:0000256" key="2">
    <source>
        <dbReference type="ARBA" id="ARBA00007358"/>
    </source>
</evidence>
<evidence type="ECO:0000259" key="6">
    <source>
        <dbReference type="Pfam" id="PF25137"/>
    </source>
</evidence>
<dbReference type="PANTHER" id="PTHR11496">
    <property type="entry name" value="ALCOHOL DEHYDROGENASE"/>
    <property type="match status" value="1"/>
</dbReference>
<dbReference type="InterPro" id="IPR018211">
    <property type="entry name" value="ADH_Fe_CS"/>
</dbReference>
<dbReference type="Pfam" id="PF25137">
    <property type="entry name" value="ADH_Fe_C"/>
    <property type="match status" value="1"/>
</dbReference>
<reference evidence="7 8" key="1">
    <citation type="submission" date="2023-04" db="EMBL/GenBank/DDBJ databases">
        <title>A long-awaited taxogenomic arrangement of the family Halomonadaceae.</title>
        <authorList>
            <person name="De La Haba R."/>
            <person name="Chuvochina M."/>
            <person name="Wittouck S."/>
            <person name="Arahal D.R."/>
            <person name="Sanchez-Porro C."/>
            <person name="Hugenholtz P."/>
            <person name="Ventosa A."/>
        </authorList>
    </citation>
    <scope>NUCLEOTIDE SEQUENCE [LARGE SCALE GENOMIC DNA]</scope>
    <source>
        <strain evidence="7 8">DSM 26770</strain>
    </source>
</reference>
<gene>
    <name evidence="7" type="ORF">QC821_17740</name>
</gene>
<evidence type="ECO:0000256" key="4">
    <source>
        <dbReference type="ARBA" id="ARBA00023027"/>
    </source>
</evidence>
<dbReference type="Gene3D" id="3.40.50.1970">
    <property type="match status" value="1"/>
</dbReference>
<name>A0ABU1HI23_9GAMM</name>
<comment type="caution">
    <text evidence="7">The sequence shown here is derived from an EMBL/GenBank/DDBJ whole genome shotgun (WGS) entry which is preliminary data.</text>
</comment>
<feature type="domain" description="Alcohol dehydrogenase iron-type/glycerol dehydrogenase GldA" evidence="5">
    <location>
        <begin position="12"/>
        <end position="180"/>
    </location>
</feature>
<dbReference type="InterPro" id="IPR001670">
    <property type="entry name" value="ADH_Fe/GldA"/>
</dbReference>
<dbReference type="Gene3D" id="1.20.1090.10">
    <property type="entry name" value="Dehydroquinate synthase-like - alpha domain"/>
    <property type="match status" value="1"/>
</dbReference>
<dbReference type="PROSITE" id="PS00913">
    <property type="entry name" value="ADH_IRON_1"/>
    <property type="match status" value="1"/>
</dbReference>